<keyword evidence="2" id="KW-0805">Transcription regulation</keyword>
<dbReference type="GeneID" id="111458141"/>
<protein>
    <submittedName>
        <fullName evidence="8">Two-component response regulator ARR5</fullName>
    </submittedName>
</protein>
<keyword evidence="4" id="KW-0597">Phosphoprotein</keyword>
<dbReference type="PANTHER" id="PTHR43874">
    <property type="entry name" value="TWO-COMPONENT RESPONSE REGULATOR"/>
    <property type="match status" value="1"/>
</dbReference>
<dbReference type="PROSITE" id="PS50110">
    <property type="entry name" value="RESPONSE_REGULATORY"/>
    <property type="match status" value="1"/>
</dbReference>
<keyword evidence="1" id="KW-0902">Two-component regulatory system</keyword>
<feature type="modified residue" description="4-aspartylphosphate" evidence="4">
    <location>
        <position position="91"/>
    </location>
</feature>
<evidence type="ECO:0000256" key="5">
    <source>
        <dbReference type="SAM" id="MobiDB-lite"/>
    </source>
</evidence>
<dbReference type="Pfam" id="PF00072">
    <property type="entry name" value="Response_reg"/>
    <property type="match status" value="1"/>
</dbReference>
<evidence type="ECO:0000256" key="3">
    <source>
        <dbReference type="ARBA" id="ARBA00023163"/>
    </source>
</evidence>
<evidence type="ECO:0000313" key="7">
    <source>
        <dbReference type="Proteomes" id="UP000504609"/>
    </source>
</evidence>
<evidence type="ECO:0000256" key="2">
    <source>
        <dbReference type="ARBA" id="ARBA00023015"/>
    </source>
</evidence>
<dbReference type="RefSeq" id="XP_022956387.1">
    <property type="nucleotide sequence ID" value="XM_023100619.1"/>
</dbReference>
<dbReference type="AlphaFoldDB" id="A0A6J1GW66"/>
<dbReference type="SMART" id="SM00448">
    <property type="entry name" value="REC"/>
    <property type="match status" value="1"/>
</dbReference>
<feature type="compositionally biased region" description="Low complexity" evidence="5">
    <location>
        <begin position="182"/>
        <end position="228"/>
    </location>
</feature>
<dbReference type="CDD" id="cd17581">
    <property type="entry name" value="REC_typeA_ARR"/>
    <property type="match status" value="1"/>
</dbReference>
<gene>
    <name evidence="8" type="primary">LOC111458141</name>
</gene>
<accession>A0A6J1GW66</accession>
<dbReference type="InterPro" id="IPR045279">
    <property type="entry name" value="ARR-like"/>
</dbReference>
<dbReference type="GO" id="GO:0009736">
    <property type="term" value="P:cytokinin-activated signaling pathway"/>
    <property type="evidence" value="ECO:0007669"/>
    <property type="project" value="InterPro"/>
</dbReference>
<dbReference type="SUPFAM" id="SSF52172">
    <property type="entry name" value="CheY-like"/>
    <property type="match status" value="1"/>
</dbReference>
<evidence type="ECO:0000313" key="8">
    <source>
        <dbReference type="RefSeq" id="XP_022956387.1"/>
    </source>
</evidence>
<dbReference type="InterPro" id="IPR001789">
    <property type="entry name" value="Sig_transdc_resp-reg_receiver"/>
</dbReference>
<dbReference type="GO" id="GO:0000160">
    <property type="term" value="P:phosphorelay signal transduction system"/>
    <property type="evidence" value="ECO:0007669"/>
    <property type="project" value="UniProtKB-KW"/>
</dbReference>
<feature type="domain" description="Response regulatory" evidence="6">
    <location>
        <begin position="30"/>
        <end position="158"/>
    </location>
</feature>
<evidence type="ECO:0000256" key="4">
    <source>
        <dbReference type="PROSITE-ProRule" id="PRU00169"/>
    </source>
</evidence>
<sequence length="228" mass="25080">MARTPVFSRRRRSDQIDALDRFPISDSEVHVLAVDDSLVDRTVIERLLRLTACRVTAVDSGIRALQYLGLQDEPNSQVGFDGLKVDMIITDYCMPGMTGYELLKKIKESSTLREIPVVIMSSENVVARIDRCLEEGAEDFIVKPVKLSDVKRLREYMVGDEKIGSERSGNNKRKLREPCDEASSSPSILSPAPSSDSSPSPSDSVQSITPSSSEPSSPTSTPQSDDSK</sequence>
<name>A0A6J1GW66_CUCMO</name>
<organism evidence="7 8">
    <name type="scientific">Cucurbita moschata</name>
    <name type="common">Winter crookneck squash</name>
    <name type="synonym">Cucurbita pepo var. moschata</name>
    <dbReference type="NCBI Taxonomy" id="3662"/>
    <lineage>
        <taxon>Eukaryota</taxon>
        <taxon>Viridiplantae</taxon>
        <taxon>Streptophyta</taxon>
        <taxon>Embryophyta</taxon>
        <taxon>Tracheophyta</taxon>
        <taxon>Spermatophyta</taxon>
        <taxon>Magnoliopsida</taxon>
        <taxon>eudicotyledons</taxon>
        <taxon>Gunneridae</taxon>
        <taxon>Pentapetalae</taxon>
        <taxon>rosids</taxon>
        <taxon>fabids</taxon>
        <taxon>Cucurbitales</taxon>
        <taxon>Cucurbitaceae</taxon>
        <taxon>Cucurbiteae</taxon>
        <taxon>Cucurbita</taxon>
    </lineage>
</organism>
<reference evidence="8" key="1">
    <citation type="submission" date="2025-08" db="UniProtKB">
        <authorList>
            <consortium name="RefSeq"/>
        </authorList>
    </citation>
    <scope>IDENTIFICATION</scope>
    <source>
        <tissue evidence="8">Young leaves</tissue>
    </source>
</reference>
<proteinExistence type="predicted"/>
<dbReference type="KEGG" id="cmos:111458141"/>
<dbReference type="Gene3D" id="3.40.50.2300">
    <property type="match status" value="1"/>
</dbReference>
<keyword evidence="7" id="KW-1185">Reference proteome</keyword>
<evidence type="ECO:0000256" key="1">
    <source>
        <dbReference type="ARBA" id="ARBA00023012"/>
    </source>
</evidence>
<dbReference type="InterPro" id="IPR011006">
    <property type="entry name" value="CheY-like_superfamily"/>
</dbReference>
<keyword evidence="3" id="KW-0804">Transcription</keyword>
<feature type="region of interest" description="Disordered" evidence="5">
    <location>
        <begin position="163"/>
        <end position="228"/>
    </location>
</feature>
<dbReference type="PANTHER" id="PTHR43874:SF50">
    <property type="entry name" value="TWO-COMPONENT RESPONSE REGULATOR ARR3-RELATED"/>
    <property type="match status" value="1"/>
</dbReference>
<dbReference type="Proteomes" id="UP000504609">
    <property type="component" value="Unplaced"/>
</dbReference>
<evidence type="ECO:0000259" key="6">
    <source>
        <dbReference type="PROSITE" id="PS50110"/>
    </source>
</evidence>